<dbReference type="Proteomes" id="UP000290819">
    <property type="component" value="Unassembled WGS sequence"/>
</dbReference>
<dbReference type="AlphaFoldDB" id="A0A4Q1UNP5"/>
<organism evidence="2 3">
    <name type="scientific">Bradyrhizobium betae</name>
    <dbReference type="NCBI Taxonomy" id="244734"/>
    <lineage>
        <taxon>Bacteria</taxon>
        <taxon>Pseudomonadati</taxon>
        <taxon>Pseudomonadota</taxon>
        <taxon>Alphaproteobacteria</taxon>
        <taxon>Hyphomicrobiales</taxon>
        <taxon>Nitrobacteraceae</taxon>
        <taxon>Bradyrhizobium</taxon>
    </lineage>
</organism>
<protein>
    <submittedName>
        <fullName evidence="2">IS1595 family transposase</fullName>
    </submittedName>
</protein>
<proteinExistence type="predicted"/>
<evidence type="ECO:0000313" key="3">
    <source>
        <dbReference type="Proteomes" id="UP000290819"/>
    </source>
</evidence>
<name>A0A4Q1UNP5_9BRAD</name>
<dbReference type="InterPro" id="IPR053164">
    <property type="entry name" value="IS1016-like_transposase"/>
</dbReference>
<dbReference type="SMART" id="SM01126">
    <property type="entry name" value="DDE_Tnp_IS1595"/>
    <property type="match status" value="1"/>
</dbReference>
<feature type="domain" description="ISXO2-like transposase" evidence="1">
    <location>
        <begin position="128"/>
        <end position="278"/>
    </location>
</feature>
<dbReference type="InterPro" id="IPR024442">
    <property type="entry name" value="Transposase_Zn_ribbon"/>
</dbReference>
<dbReference type="PANTHER" id="PTHR47163:SF2">
    <property type="entry name" value="SI:DKEY-17M8.2"/>
    <property type="match status" value="1"/>
</dbReference>
<accession>A0A4Q1UNP5</accession>
<dbReference type="Pfam" id="PF12762">
    <property type="entry name" value="DDE_Tnp_IS1595"/>
    <property type="match status" value="1"/>
</dbReference>
<evidence type="ECO:0000313" key="2">
    <source>
        <dbReference type="EMBL" id="RXT36743.1"/>
    </source>
</evidence>
<comment type="caution">
    <text evidence="2">The sequence shown here is derived from an EMBL/GenBank/DDBJ whole genome shotgun (WGS) entry which is preliminary data.</text>
</comment>
<sequence length="309" mass="35017">MKSILEARHFHDEQAAYNFVEKRLWPNGPVCPHCGGVERISKMGGKSTRIGAYKCYQCRKPFTVKVGTIFESSHIPMRHWLQAIFLMASSKKGISSNQLHRTLGCTLKTAWFLSHRIREAMRSTDTSPMGSNGGTVEVDETFYGHVEGAPKKGRTAWANKNVVVTLVERGGSARSFHVDGVRVADIQPIIRANMSRDAQMMTDEANSYKFIAEVDGLNHDTVAHGRDEYVRREGEKMISTNTVEGYYSVFKRGMKGTYQHCKEKHLHRYLNEFDFRYSDRVALGVNDTDRAERALKGVAGKRLTYRTTN</sequence>
<dbReference type="RefSeq" id="WP_129274885.1">
    <property type="nucleotide sequence ID" value="NZ_MZXW01000050.1"/>
</dbReference>
<evidence type="ECO:0000259" key="1">
    <source>
        <dbReference type="SMART" id="SM01126"/>
    </source>
</evidence>
<dbReference type="NCBIfam" id="NF033547">
    <property type="entry name" value="transpos_IS1595"/>
    <property type="match status" value="1"/>
</dbReference>
<dbReference type="InterPro" id="IPR024445">
    <property type="entry name" value="Tnp_ISXO2-like"/>
</dbReference>
<dbReference type="Pfam" id="PF12760">
    <property type="entry name" value="Zn_ribbon_IS1595"/>
    <property type="match status" value="1"/>
</dbReference>
<dbReference type="OrthoDB" id="271821at2"/>
<dbReference type="EMBL" id="MZXW01000050">
    <property type="protein sequence ID" value="RXT36743.1"/>
    <property type="molecule type" value="Genomic_DNA"/>
</dbReference>
<keyword evidence="3" id="KW-1185">Reference proteome</keyword>
<gene>
    <name evidence="2" type="ORF">B5V03_34500</name>
</gene>
<reference evidence="2 3" key="1">
    <citation type="submission" date="2017-03" db="EMBL/GenBank/DDBJ databases">
        <authorList>
            <person name="Safronova V.I."/>
            <person name="Sazanova A.L."/>
            <person name="Chirak E.R."/>
        </authorList>
    </citation>
    <scope>NUCLEOTIDE SEQUENCE [LARGE SCALE GENOMIC DNA]</scope>
    <source>
        <strain evidence="2 3">Opo-243</strain>
    </source>
</reference>
<dbReference type="PANTHER" id="PTHR47163">
    <property type="entry name" value="DDE_TNP_IS1595 DOMAIN-CONTAINING PROTEIN"/>
    <property type="match status" value="1"/>
</dbReference>